<feature type="transmembrane region" description="Helical" evidence="1">
    <location>
        <begin position="100"/>
        <end position="119"/>
    </location>
</feature>
<evidence type="ECO:0000313" key="2">
    <source>
        <dbReference type="EMBL" id="BDZ38982.1"/>
    </source>
</evidence>
<feature type="transmembrane region" description="Helical" evidence="1">
    <location>
        <begin position="64"/>
        <end position="88"/>
    </location>
</feature>
<feature type="transmembrane region" description="Helical" evidence="1">
    <location>
        <begin position="6"/>
        <end position="25"/>
    </location>
</feature>
<dbReference type="EMBL" id="AP027728">
    <property type="protein sequence ID" value="BDZ38982.1"/>
    <property type="molecule type" value="Genomic_DNA"/>
</dbReference>
<keyword evidence="3" id="KW-1185">Reference proteome</keyword>
<feature type="transmembrane region" description="Helical" evidence="1">
    <location>
        <begin position="37"/>
        <end position="58"/>
    </location>
</feature>
<dbReference type="RefSeq" id="WP_286302878.1">
    <property type="nucleotide sequence ID" value="NZ_AP027728.1"/>
</dbReference>
<gene>
    <name evidence="2" type="ORF">GCM10025863_15960</name>
</gene>
<evidence type="ECO:0008006" key="4">
    <source>
        <dbReference type="Google" id="ProtNLM"/>
    </source>
</evidence>
<evidence type="ECO:0000256" key="1">
    <source>
        <dbReference type="SAM" id="Phobius"/>
    </source>
</evidence>
<keyword evidence="1" id="KW-0812">Transmembrane</keyword>
<proteinExistence type="predicted"/>
<evidence type="ECO:0000313" key="3">
    <source>
        <dbReference type="Proteomes" id="UP001321543"/>
    </source>
</evidence>
<reference evidence="3" key="1">
    <citation type="journal article" date="2019" name="Int. J. Syst. Evol. Microbiol.">
        <title>The Global Catalogue of Microorganisms (GCM) 10K type strain sequencing project: providing services to taxonomists for standard genome sequencing and annotation.</title>
        <authorList>
            <consortium name="The Broad Institute Genomics Platform"/>
            <consortium name="The Broad Institute Genome Sequencing Center for Infectious Disease"/>
            <person name="Wu L."/>
            <person name="Ma J."/>
        </authorList>
    </citation>
    <scope>NUCLEOTIDE SEQUENCE [LARGE SCALE GENOMIC DNA]</scope>
    <source>
        <strain evidence="3">NBRC 106310</strain>
    </source>
</reference>
<accession>A0ABM8FTT5</accession>
<keyword evidence="1" id="KW-0472">Membrane</keyword>
<protein>
    <recommendedName>
        <fullName evidence="4">Fe-S protein</fullName>
    </recommendedName>
</protein>
<dbReference type="Proteomes" id="UP001321543">
    <property type="component" value="Chromosome"/>
</dbReference>
<name>A0ABM8FTT5_9MICO</name>
<organism evidence="2 3">
    <name type="scientific">Microbacterium suwonense</name>
    <dbReference type="NCBI Taxonomy" id="683047"/>
    <lineage>
        <taxon>Bacteria</taxon>
        <taxon>Bacillati</taxon>
        <taxon>Actinomycetota</taxon>
        <taxon>Actinomycetes</taxon>
        <taxon>Micrococcales</taxon>
        <taxon>Microbacteriaceae</taxon>
        <taxon>Microbacterium</taxon>
    </lineage>
</organism>
<sequence length="120" mass="12779">METLRQIVVFVHIIGFAVLFGAWAAQAFGGKKQFTALMNYGVAIAAIAGLALAAPWGISWTPGASFYIKITVKLVVLLIIGAFIGIGIARQKRNETVPSVLFWGVGVLTLVNAGIGLLWH</sequence>
<keyword evidence="1" id="KW-1133">Transmembrane helix</keyword>